<dbReference type="PANTHER" id="PTHR43065">
    <property type="entry name" value="SENSOR HISTIDINE KINASE"/>
    <property type="match status" value="1"/>
</dbReference>
<dbReference type="SMART" id="SM00388">
    <property type="entry name" value="HisKA"/>
    <property type="match status" value="1"/>
</dbReference>
<dbReference type="HOGENOM" id="CLU_000445_114_39_6"/>
<comment type="catalytic activity">
    <reaction evidence="1">
        <text>ATP + protein L-histidine = ADP + protein N-phospho-L-histidine.</text>
        <dbReference type="EC" id="2.7.13.3"/>
    </reaction>
</comment>
<organism evidence="6 7">
    <name type="scientific">Alcanivorax borkumensis (strain ATCC 700651 / DSM 11573 / NCIMB 13689 / SK2)</name>
    <dbReference type="NCBI Taxonomy" id="393595"/>
    <lineage>
        <taxon>Bacteria</taxon>
        <taxon>Pseudomonadati</taxon>
        <taxon>Pseudomonadota</taxon>
        <taxon>Gammaproteobacteria</taxon>
        <taxon>Oceanospirillales</taxon>
        <taxon>Alcanivoracaceae</taxon>
        <taxon>Alcanivorax</taxon>
    </lineage>
</organism>
<dbReference type="Proteomes" id="UP000008871">
    <property type="component" value="Chromosome"/>
</dbReference>
<dbReference type="SMART" id="SM00387">
    <property type="entry name" value="HATPase_c"/>
    <property type="match status" value="1"/>
</dbReference>
<keyword evidence="3" id="KW-0597">Phosphoprotein</keyword>
<dbReference type="PRINTS" id="PR00344">
    <property type="entry name" value="BCTRLSENSOR"/>
</dbReference>
<gene>
    <name evidence="6" type="primary">pilS</name>
    <name evidence="6" type="ordered locus">ABO_0472</name>
</gene>
<dbReference type="InterPro" id="IPR003594">
    <property type="entry name" value="HATPase_dom"/>
</dbReference>
<keyword evidence="6" id="KW-0418">Kinase</keyword>
<feature type="transmembrane region" description="Helical" evidence="4">
    <location>
        <begin position="149"/>
        <end position="167"/>
    </location>
</feature>
<dbReference type="InterPro" id="IPR036890">
    <property type="entry name" value="HATPase_C_sf"/>
</dbReference>
<dbReference type="Pfam" id="PF00512">
    <property type="entry name" value="HisKA"/>
    <property type="match status" value="1"/>
</dbReference>
<dbReference type="CDD" id="cd00075">
    <property type="entry name" value="HATPase"/>
    <property type="match status" value="1"/>
</dbReference>
<dbReference type="Gene3D" id="3.30.565.10">
    <property type="entry name" value="Histidine kinase-like ATPase, C-terminal domain"/>
    <property type="match status" value="1"/>
</dbReference>
<evidence type="ECO:0000256" key="2">
    <source>
        <dbReference type="ARBA" id="ARBA00012438"/>
    </source>
</evidence>
<feature type="transmembrane region" description="Helical" evidence="4">
    <location>
        <begin position="125"/>
        <end position="142"/>
    </location>
</feature>
<dbReference type="EMBL" id="AM286690">
    <property type="protein sequence ID" value="CAL15920.1"/>
    <property type="molecule type" value="Genomic_DNA"/>
</dbReference>
<keyword evidence="4" id="KW-0812">Transmembrane</keyword>
<evidence type="ECO:0000256" key="3">
    <source>
        <dbReference type="ARBA" id="ARBA00022553"/>
    </source>
</evidence>
<dbReference type="AlphaFoldDB" id="Q0VSC8"/>
<feature type="transmembrane region" description="Helical" evidence="4">
    <location>
        <begin position="37"/>
        <end position="57"/>
    </location>
</feature>
<evidence type="ECO:0000313" key="6">
    <source>
        <dbReference type="EMBL" id="CAL15920.1"/>
    </source>
</evidence>
<dbReference type="KEGG" id="abo:ABO_0472"/>
<keyword evidence="6" id="KW-0808">Transferase</keyword>
<name>Q0VSC8_ALCBS</name>
<dbReference type="CDD" id="cd00082">
    <property type="entry name" value="HisKA"/>
    <property type="match status" value="1"/>
</dbReference>
<keyword evidence="7" id="KW-1185">Reference proteome</keyword>
<reference evidence="6 7" key="1">
    <citation type="journal article" date="2006" name="Nat. Biotechnol.">
        <title>Genome sequence of the ubiquitous hydrocarbon-degrading marine bacterium Alcanivorax borkumensis.</title>
        <authorList>
            <person name="Schneiker S."/>
            <person name="Martins dos Santos V.A.P."/>
            <person name="Bartels D."/>
            <person name="Bekel T."/>
            <person name="Brecht M."/>
            <person name="Buhrmester J."/>
            <person name="Chernikova T.N."/>
            <person name="Denaro R."/>
            <person name="Ferrer M."/>
            <person name="Gertler C."/>
            <person name="Goesmann A."/>
            <person name="Golyshina O.V."/>
            <person name="Kaminski F."/>
            <person name="Khachane A.N."/>
            <person name="Lang S."/>
            <person name="Linke B."/>
            <person name="McHardy A.C."/>
            <person name="Meyer F."/>
            <person name="Nechitaylo T."/>
            <person name="Puehler A."/>
            <person name="Regenhardt D."/>
            <person name="Rupp O."/>
            <person name="Sabirova J.S."/>
            <person name="Selbitschka W."/>
            <person name="Yakimov M.M."/>
            <person name="Timmis K.N."/>
            <person name="Vorhoelter F.-J."/>
            <person name="Weidner S."/>
            <person name="Kaiser O."/>
            <person name="Golyshin P.N."/>
        </authorList>
    </citation>
    <scope>NUCLEOTIDE SEQUENCE [LARGE SCALE GENOMIC DNA]</scope>
    <source>
        <strain evidence="7">ATCC 700651 / DSM 11573 / NCIMB 13689 / SK2</strain>
    </source>
</reference>
<dbReference type="EC" id="2.7.13.3" evidence="2"/>
<dbReference type="PANTHER" id="PTHR43065:SF52">
    <property type="entry name" value="SENSOR PROTEIN KINASE PILS"/>
    <property type="match status" value="1"/>
</dbReference>
<feature type="transmembrane region" description="Helical" evidence="4">
    <location>
        <begin position="100"/>
        <end position="119"/>
    </location>
</feature>
<dbReference type="GO" id="GO:0000155">
    <property type="term" value="F:phosphorelay sensor kinase activity"/>
    <property type="evidence" value="ECO:0007669"/>
    <property type="project" value="InterPro"/>
</dbReference>
<accession>Q0VSC8</accession>
<sequence length="544" mass="60570">MFQPPTLLVMAGCISAAKNISANIWNSMIASQGWTPARIYNVYRIAIACVLLLLHYGSDKALLGTHFPALFETTLFVYLGLTLASATLDNNRHRRAFPAWAQPAALISDLGMLTLVVHSNGGLEGGLAVLLLVTVAAGNILLRGRQGFLIAALATLSAMFEQFYFSIHTQHSSPFVLTESSLLGIAFFMVSLIIQQIAHRLEQSEKVTRQQQVAIERLEALNQQIVQRMRTGVLVFDDGFQVLMSNQSANNLFDSPMLGKHLPDALASRFHRWQDNPLLPLPTLRVSEQSPVLSPRFAQLDTGHENLTLLFLENTAQIAQEAQQMNLASLGRLSATLAHEIRNPLSAINHASDLLLDGDPSQEDQHLLQIIRNHVTRVNGIIHDVLDLSRRPKGQAERFILPTLIQEVTEQWKIKNTTGRIALHCQPDMEVRFDRSQLIQVLDNLIGNALRHGGDFCEVSLHCGHHDRTGLPWLRVQDNGQGISFEARDYLFEPFYTTAKDGNGLGLYLCRELCHANQATLDLEESSKGASFVITFAHPHRQFQ</sequence>
<dbReference type="Pfam" id="PF25323">
    <property type="entry name" value="6TM_PilS"/>
    <property type="match status" value="1"/>
</dbReference>
<dbReference type="SUPFAM" id="SSF55874">
    <property type="entry name" value="ATPase domain of HSP90 chaperone/DNA topoisomerase II/histidine kinase"/>
    <property type="match status" value="1"/>
</dbReference>
<evidence type="ECO:0000256" key="4">
    <source>
        <dbReference type="SAM" id="Phobius"/>
    </source>
</evidence>
<feature type="domain" description="Histidine kinase" evidence="5">
    <location>
        <begin position="336"/>
        <end position="540"/>
    </location>
</feature>
<dbReference type="InterPro" id="IPR005467">
    <property type="entry name" value="His_kinase_dom"/>
</dbReference>
<keyword evidence="4" id="KW-0472">Membrane</keyword>
<feature type="transmembrane region" description="Helical" evidence="4">
    <location>
        <begin position="69"/>
        <end position="88"/>
    </location>
</feature>
<dbReference type="Gene3D" id="1.10.287.130">
    <property type="match status" value="1"/>
</dbReference>
<dbReference type="InterPro" id="IPR036097">
    <property type="entry name" value="HisK_dim/P_sf"/>
</dbReference>
<dbReference type="InterPro" id="IPR003661">
    <property type="entry name" value="HisK_dim/P_dom"/>
</dbReference>
<keyword evidence="4" id="KW-1133">Transmembrane helix</keyword>
<protein>
    <recommendedName>
        <fullName evidence="2">histidine kinase</fullName>
        <ecNumber evidence="2">2.7.13.3</ecNumber>
    </recommendedName>
</protein>
<dbReference type="PROSITE" id="PS50109">
    <property type="entry name" value="HIS_KIN"/>
    <property type="match status" value="1"/>
</dbReference>
<proteinExistence type="predicted"/>
<evidence type="ECO:0000313" key="7">
    <source>
        <dbReference type="Proteomes" id="UP000008871"/>
    </source>
</evidence>
<evidence type="ECO:0000259" key="5">
    <source>
        <dbReference type="PROSITE" id="PS50109"/>
    </source>
</evidence>
<dbReference type="SUPFAM" id="SSF47384">
    <property type="entry name" value="Homodimeric domain of signal transducing histidine kinase"/>
    <property type="match status" value="1"/>
</dbReference>
<evidence type="ECO:0000256" key="1">
    <source>
        <dbReference type="ARBA" id="ARBA00000085"/>
    </source>
</evidence>
<feature type="transmembrane region" description="Helical" evidence="4">
    <location>
        <begin position="173"/>
        <end position="194"/>
    </location>
</feature>
<dbReference type="STRING" id="393595.ABO_0472"/>
<dbReference type="InterPro" id="IPR004358">
    <property type="entry name" value="Sig_transdc_His_kin-like_C"/>
</dbReference>
<feature type="transmembrane region" description="Helical" evidence="4">
    <location>
        <begin position="6"/>
        <end position="25"/>
    </location>
</feature>
<dbReference type="Pfam" id="PF02518">
    <property type="entry name" value="HATPase_c"/>
    <property type="match status" value="1"/>
</dbReference>
<dbReference type="eggNOG" id="COG2205">
    <property type="taxonomic scope" value="Bacteria"/>
</dbReference>